<feature type="site" description="Transition state stabilizer" evidence="12">
    <location>
        <position position="430"/>
    </location>
</feature>
<dbReference type="RefSeq" id="XP_065721275.2">
    <property type="nucleotide sequence ID" value="XM_065865203.2"/>
</dbReference>
<evidence type="ECO:0000256" key="8">
    <source>
        <dbReference type="ARBA" id="ARBA00023049"/>
    </source>
</evidence>
<dbReference type="Gene3D" id="2.60.40.1910">
    <property type="match status" value="1"/>
</dbReference>
<evidence type="ECO:0000256" key="11">
    <source>
        <dbReference type="PIRSR" id="PIRSR634016-3"/>
    </source>
</evidence>
<keyword evidence="5 11" id="KW-0479">Metal-binding</keyword>
<keyword evidence="7 11" id="KW-0862">Zinc</keyword>
<feature type="domain" description="Peptidase M1 membrane alanine aminopeptidase" evidence="15">
    <location>
        <begin position="275"/>
        <end position="478"/>
    </location>
</feature>
<accession>A0AB40DAM0</accession>
<evidence type="ECO:0000256" key="1">
    <source>
        <dbReference type="ARBA" id="ARBA00004609"/>
    </source>
</evidence>
<evidence type="ECO:0000256" key="7">
    <source>
        <dbReference type="ARBA" id="ARBA00022833"/>
    </source>
</evidence>
<feature type="binding site" evidence="11">
    <location>
        <position position="348"/>
    </location>
    <ligand>
        <name>Zn(2+)</name>
        <dbReference type="ChEBI" id="CHEBI:29105"/>
        <note>catalytic</note>
    </ligand>
</feature>
<keyword evidence="14" id="KW-0732">Signal</keyword>
<dbReference type="PRINTS" id="PR00756">
    <property type="entry name" value="ALADIPTASE"/>
</dbReference>
<dbReference type="GO" id="GO:0008270">
    <property type="term" value="F:zinc ion binding"/>
    <property type="evidence" value="ECO:0007669"/>
    <property type="project" value="UniProtKB-UniRule"/>
</dbReference>
<comment type="similarity">
    <text evidence="2 13">Belongs to the peptidase M1 family.</text>
</comment>
<dbReference type="AlphaFoldDB" id="A0AB40DAM0"/>
<feature type="binding site" evidence="11">
    <location>
        <position position="344"/>
    </location>
    <ligand>
        <name>Zn(2+)</name>
        <dbReference type="ChEBI" id="CHEBI:29105"/>
        <note>catalytic</note>
    </ligand>
</feature>
<name>A0AB40DAM0_DROSZ</name>
<evidence type="ECO:0000256" key="12">
    <source>
        <dbReference type="PIRSR" id="PIRSR634016-4"/>
    </source>
</evidence>
<dbReference type="GO" id="GO:0098552">
    <property type="term" value="C:side of membrane"/>
    <property type="evidence" value="ECO:0007669"/>
    <property type="project" value="UniProtKB-KW"/>
</dbReference>
<comment type="subcellular location">
    <subcellularLocation>
        <location evidence="1">Cell membrane</location>
        <topology evidence="1">Lipid-anchor</topology>
        <topology evidence="1">GPI-anchor</topology>
    </subcellularLocation>
</comment>
<keyword evidence="3" id="KW-0472">Membrane</keyword>
<evidence type="ECO:0000256" key="10">
    <source>
        <dbReference type="PIRSR" id="PIRSR634016-1"/>
    </source>
</evidence>
<dbReference type="GO" id="GO:0004177">
    <property type="term" value="F:aminopeptidase activity"/>
    <property type="evidence" value="ECO:0007669"/>
    <property type="project" value="UniProtKB-KW"/>
</dbReference>
<keyword evidence="4 13" id="KW-0645">Protease</keyword>
<evidence type="ECO:0000256" key="6">
    <source>
        <dbReference type="ARBA" id="ARBA00022801"/>
    </source>
</evidence>
<dbReference type="SUPFAM" id="SSF55486">
    <property type="entry name" value="Metalloproteases ('zincins'), catalytic domain"/>
    <property type="match status" value="1"/>
</dbReference>
<dbReference type="Gene3D" id="1.25.50.20">
    <property type="match status" value="1"/>
</dbReference>
<keyword evidence="13 19" id="KW-0031">Aminopeptidase</keyword>
<dbReference type="GO" id="GO:0005737">
    <property type="term" value="C:cytoplasm"/>
    <property type="evidence" value="ECO:0007669"/>
    <property type="project" value="TreeGrafter"/>
</dbReference>
<feature type="binding site" evidence="11">
    <location>
        <position position="367"/>
    </location>
    <ligand>
        <name>Zn(2+)</name>
        <dbReference type="ChEBI" id="CHEBI:29105"/>
        <note>catalytic</note>
    </ligand>
</feature>
<dbReference type="Pfam" id="PF11838">
    <property type="entry name" value="ERAP1_C"/>
    <property type="match status" value="1"/>
</dbReference>
<dbReference type="InterPro" id="IPR024571">
    <property type="entry name" value="ERAP1-like_C_dom"/>
</dbReference>
<gene>
    <name evidence="19" type="primary">LOC108005716</name>
</gene>
<keyword evidence="6 13" id="KW-0378">Hydrolase</keyword>
<evidence type="ECO:0000256" key="2">
    <source>
        <dbReference type="ARBA" id="ARBA00010136"/>
    </source>
</evidence>
<evidence type="ECO:0000256" key="9">
    <source>
        <dbReference type="ARBA" id="ARBA00023288"/>
    </source>
</evidence>
<comment type="cofactor">
    <cofactor evidence="11 13">
        <name>Zn(2+)</name>
        <dbReference type="ChEBI" id="CHEBI:29105"/>
    </cofactor>
    <text evidence="11 13">Binds 1 zinc ion per subunit.</text>
</comment>
<dbReference type="GO" id="GO:0008237">
    <property type="term" value="F:metallopeptidase activity"/>
    <property type="evidence" value="ECO:0007669"/>
    <property type="project" value="UniProtKB-KW"/>
</dbReference>
<dbReference type="InterPro" id="IPR050344">
    <property type="entry name" value="Peptidase_M1_aminopeptidases"/>
</dbReference>
<dbReference type="PANTHER" id="PTHR11533:SF299">
    <property type="entry name" value="AMINOPEPTIDASE"/>
    <property type="match status" value="1"/>
</dbReference>
<keyword evidence="18" id="KW-1185">Reference proteome</keyword>
<dbReference type="Gene3D" id="2.60.40.1730">
    <property type="entry name" value="tricorn interacting facor f3 domain"/>
    <property type="match status" value="1"/>
</dbReference>
<dbReference type="InterPro" id="IPR001930">
    <property type="entry name" value="Peptidase_M1"/>
</dbReference>
<dbReference type="EC" id="3.4.11.-" evidence="13"/>
<keyword evidence="9" id="KW-0449">Lipoprotein</keyword>
<dbReference type="Gene3D" id="1.10.390.10">
    <property type="entry name" value="Neutral Protease Domain 2"/>
    <property type="match status" value="1"/>
</dbReference>
<protein>
    <recommendedName>
        <fullName evidence="13">Aminopeptidase</fullName>
        <ecNumber evidence="13">3.4.11.-</ecNumber>
    </recommendedName>
</protein>
<evidence type="ECO:0000259" key="16">
    <source>
        <dbReference type="Pfam" id="PF11838"/>
    </source>
</evidence>
<dbReference type="CDD" id="cd09601">
    <property type="entry name" value="M1_APN-Q_like"/>
    <property type="match status" value="1"/>
</dbReference>
<feature type="signal peptide" evidence="14">
    <location>
        <begin position="1"/>
        <end position="28"/>
    </location>
</feature>
<dbReference type="InterPro" id="IPR042097">
    <property type="entry name" value="Aminopeptidase_N-like_N_sf"/>
</dbReference>
<organism evidence="18 19">
    <name type="scientific">Drosophila suzukii</name>
    <name type="common">Spotted-wing drosophila fruit fly</name>
    <dbReference type="NCBI Taxonomy" id="28584"/>
    <lineage>
        <taxon>Eukaryota</taxon>
        <taxon>Metazoa</taxon>
        <taxon>Ecdysozoa</taxon>
        <taxon>Arthropoda</taxon>
        <taxon>Hexapoda</taxon>
        <taxon>Insecta</taxon>
        <taxon>Pterygota</taxon>
        <taxon>Neoptera</taxon>
        <taxon>Endopterygota</taxon>
        <taxon>Diptera</taxon>
        <taxon>Brachycera</taxon>
        <taxon>Muscomorpha</taxon>
        <taxon>Ephydroidea</taxon>
        <taxon>Drosophilidae</taxon>
        <taxon>Drosophila</taxon>
        <taxon>Sophophora</taxon>
    </lineage>
</organism>
<keyword evidence="8 13" id="KW-0482">Metalloprotease</keyword>
<feature type="domain" description="ERAP1-like C-terminal" evidence="16">
    <location>
        <begin position="579"/>
        <end position="848"/>
    </location>
</feature>
<keyword evidence="3" id="KW-0336">GPI-anchor</keyword>
<keyword evidence="3" id="KW-0325">Glycoprotein</keyword>
<dbReference type="InterPro" id="IPR045357">
    <property type="entry name" value="Aminopeptidase_N-like_N"/>
</dbReference>
<dbReference type="InterPro" id="IPR034016">
    <property type="entry name" value="M1_APN-typ"/>
</dbReference>
<sequence length="977" mass="112595">MITPLSGVASVSGALLVTLALVVHGSLATEYQRERSLRLPNETYPLFYQLHISSDIHKGTLLFSGNATIDVAIRRSTNEIVMHAKNLSDIQITVHRLTDGGSQIVDDLTHTLYPAAAYLIIHPRENEDHLVFEEGQQYRLEILYTATMTLRPAGLYYMDYTDEKSNRTSYIAATQSEPTYARLIFPCYDEPGFKANVSIIITHGSSHSAISNMPVKEILSHGELKTTFFQTTPPVSTYLVAFVISNFESISETYRGVTQSVYSPAMYKEKGQSAIKNAVRTVAAFEDYFGVSYPLPKLDHVALKKNYGAAMENWGLITYKDLNLLHIGGPDARFPLWDKVTQNHEIAHQWFGNLVSPEWWTYTWMNEGFATYFSYVITDLLYPDGKVMDAFIAFEADSAYSYNSFFDVRPMSHYVEGDKDIMAVFDIISYKRAACVIKMFHNAFRQKLFVRGISHFLEKYHYSVANELNLFDALQAEVLEDEYLSHKNWATRIRDIMLSWTHSEWLPIVMVTRNYENNSITFTQRSVHSKDELWWIPLNFATSQSPSFEDTQADIFMPPQSQYSIGLEYLDIQLSGKDWIIVNKQATGFYLVHYDNDNLMAIARQLQTNHSVIHRLNRASIFRDLKPLIEHNEVEQVELVFEMLKYLEFEEDPMIWSEVGDSIECLTRNLFGTSSQNLFNEFVRRLVSPIFRRIYVEHTVNISLDTSLGILQMACTADLPECLEYTRGVAKEYIINKNNFSTESEFYATADTLLCMGARYLSDRDFHRVIDMLQEADRESVYYDDLIYGLRCTQSHRHLLYYLEVLLGENSTHLILTEPDNMMYLLYIYKSNLASRPVIWQYIERNYKVFCLSPNFLEHFKQLAGFVPRHQRSQFVRLRQNIANYMKLEGLNPDQKLIESDSPLVGKKVKMSESFQDKFEQQIHNWLLGEIPQSTSRSDALLAASLSASNGSSRNEGILKEATRVLRSALQIVDMYR</sequence>
<evidence type="ECO:0000259" key="15">
    <source>
        <dbReference type="Pfam" id="PF01433"/>
    </source>
</evidence>
<dbReference type="GO" id="GO:0005615">
    <property type="term" value="C:extracellular space"/>
    <property type="evidence" value="ECO:0007669"/>
    <property type="project" value="TreeGrafter"/>
</dbReference>
<reference evidence="19" key="1">
    <citation type="submission" date="2025-08" db="UniProtKB">
        <authorList>
            <consortium name="RefSeq"/>
        </authorList>
    </citation>
    <scope>IDENTIFICATION</scope>
</reference>
<evidence type="ECO:0000313" key="18">
    <source>
        <dbReference type="Proteomes" id="UP001652628"/>
    </source>
</evidence>
<dbReference type="InterPro" id="IPR014782">
    <property type="entry name" value="Peptidase_M1_dom"/>
</dbReference>
<dbReference type="InterPro" id="IPR027268">
    <property type="entry name" value="Peptidase_M4/M1_CTD_sf"/>
</dbReference>
<evidence type="ECO:0000259" key="17">
    <source>
        <dbReference type="Pfam" id="PF17900"/>
    </source>
</evidence>
<evidence type="ECO:0000313" key="19">
    <source>
        <dbReference type="RefSeq" id="XP_065721275.2"/>
    </source>
</evidence>
<evidence type="ECO:0000256" key="4">
    <source>
        <dbReference type="ARBA" id="ARBA00022670"/>
    </source>
</evidence>
<feature type="active site" description="Proton acceptor" evidence="10">
    <location>
        <position position="345"/>
    </location>
</feature>
<dbReference type="SUPFAM" id="SSF63737">
    <property type="entry name" value="Leukotriene A4 hydrolase N-terminal domain"/>
    <property type="match status" value="1"/>
</dbReference>
<dbReference type="PANTHER" id="PTHR11533">
    <property type="entry name" value="PROTEASE M1 ZINC METALLOPROTEASE"/>
    <property type="match status" value="1"/>
</dbReference>
<evidence type="ECO:0000256" key="3">
    <source>
        <dbReference type="ARBA" id="ARBA00022622"/>
    </source>
</evidence>
<proteinExistence type="inferred from homology"/>
<feature type="chain" id="PRO_5047236887" description="Aminopeptidase" evidence="14">
    <location>
        <begin position="29"/>
        <end position="977"/>
    </location>
</feature>
<evidence type="ECO:0000256" key="13">
    <source>
        <dbReference type="RuleBase" id="RU364040"/>
    </source>
</evidence>
<dbReference type="GO" id="GO:0005886">
    <property type="term" value="C:plasma membrane"/>
    <property type="evidence" value="ECO:0007669"/>
    <property type="project" value="UniProtKB-SubCell"/>
</dbReference>
<dbReference type="Pfam" id="PF01433">
    <property type="entry name" value="Peptidase_M1"/>
    <property type="match status" value="1"/>
</dbReference>
<evidence type="ECO:0000256" key="5">
    <source>
        <dbReference type="ARBA" id="ARBA00022723"/>
    </source>
</evidence>
<dbReference type="GO" id="GO:0006508">
    <property type="term" value="P:proteolysis"/>
    <property type="evidence" value="ECO:0007669"/>
    <property type="project" value="UniProtKB-KW"/>
</dbReference>
<dbReference type="Pfam" id="PF17900">
    <property type="entry name" value="Peptidase_M1_N"/>
    <property type="match status" value="1"/>
</dbReference>
<dbReference type="Proteomes" id="UP001652628">
    <property type="component" value="Chromosome 3"/>
</dbReference>
<dbReference type="GeneID" id="108005716"/>
<feature type="domain" description="Aminopeptidase N-like N-terminal" evidence="17">
    <location>
        <begin position="45"/>
        <end position="239"/>
    </location>
</feature>
<evidence type="ECO:0000256" key="14">
    <source>
        <dbReference type="SAM" id="SignalP"/>
    </source>
</evidence>